<gene>
    <name evidence="1" type="ORF">AMST5_02475</name>
</gene>
<name>A0AA48RDM3_9ZZZZ</name>
<evidence type="ECO:0000313" key="1">
    <source>
        <dbReference type="EMBL" id="CAJ0873067.1"/>
    </source>
</evidence>
<sequence length="33" mass="3885">MTLYSLCDLYSSSRISCILKDSAHYYSDILLFY</sequence>
<accession>A0AA48RDM3</accession>
<dbReference type="EMBL" id="OY288114">
    <property type="protein sequence ID" value="CAJ0873067.1"/>
    <property type="molecule type" value="Genomic_DNA"/>
</dbReference>
<reference evidence="1" key="1">
    <citation type="submission" date="2023-07" db="EMBL/GenBank/DDBJ databases">
        <authorList>
            <person name="Pelsma A.J. K."/>
        </authorList>
    </citation>
    <scope>NUCLEOTIDE SEQUENCE</scope>
</reference>
<organism evidence="1">
    <name type="scientific">freshwater sediment metagenome</name>
    <dbReference type="NCBI Taxonomy" id="556182"/>
    <lineage>
        <taxon>unclassified sequences</taxon>
        <taxon>metagenomes</taxon>
        <taxon>ecological metagenomes</taxon>
    </lineage>
</organism>
<dbReference type="AlphaFoldDB" id="A0AA48RDM3"/>
<proteinExistence type="predicted"/>
<protein>
    <submittedName>
        <fullName evidence="1">Uncharacterized protein</fullName>
    </submittedName>
</protein>